<accession>A0A8X6WMW4</accession>
<reference evidence="1" key="1">
    <citation type="submission" date="2020-08" db="EMBL/GenBank/DDBJ databases">
        <title>Multicomponent nature underlies the extraordinary mechanical properties of spider dragline silk.</title>
        <authorList>
            <person name="Kono N."/>
            <person name="Nakamura H."/>
            <person name="Mori M."/>
            <person name="Yoshida Y."/>
            <person name="Ohtoshi R."/>
            <person name="Malay A.D."/>
            <person name="Moran D.A.P."/>
            <person name="Tomita M."/>
            <person name="Numata K."/>
            <person name="Arakawa K."/>
        </authorList>
    </citation>
    <scope>NUCLEOTIDE SEQUENCE</scope>
</reference>
<sequence>MKVIDSYNLILQELNKTYPTVTNTFTKGYIKIEAQTADDHRDITNYLTGKKLQYYVIEPNSNRPLKLVIKELPADLDPEDIKNDLISKGIKIEKIALLKKFTTKTPLPIYMIEVTRDENVNDIYQPRKGKSNSPAKNLKRHIDSSMIKPGLCYSQALNPNKSHQMAPRGNASSAAEIKNNSNNETINLEALNANQSNSSEFGFL</sequence>
<keyword evidence="2" id="KW-1185">Reference proteome</keyword>
<evidence type="ECO:0000313" key="2">
    <source>
        <dbReference type="Proteomes" id="UP000886998"/>
    </source>
</evidence>
<evidence type="ECO:0000313" key="1">
    <source>
        <dbReference type="EMBL" id="GFY38113.1"/>
    </source>
</evidence>
<proteinExistence type="predicted"/>
<protein>
    <recommendedName>
        <fullName evidence="3">Pre-C2HC domain-containing protein</fullName>
    </recommendedName>
</protein>
<organism evidence="1 2">
    <name type="scientific">Trichonephila inaurata madagascariensis</name>
    <dbReference type="NCBI Taxonomy" id="2747483"/>
    <lineage>
        <taxon>Eukaryota</taxon>
        <taxon>Metazoa</taxon>
        <taxon>Ecdysozoa</taxon>
        <taxon>Arthropoda</taxon>
        <taxon>Chelicerata</taxon>
        <taxon>Arachnida</taxon>
        <taxon>Araneae</taxon>
        <taxon>Araneomorphae</taxon>
        <taxon>Entelegynae</taxon>
        <taxon>Araneoidea</taxon>
        <taxon>Nephilidae</taxon>
        <taxon>Trichonephila</taxon>
        <taxon>Trichonephila inaurata</taxon>
    </lineage>
</organism>
<dbReference type="OrthoDB" id="10035396at2759"/>
<name>A0A8X6WMW4_9ARAC</name>
<gene>
    <name evidence="1" type="primary">NCL1_34574</name>
    <name evidence="1" type="ORF">TNIN_248111</name>
</gene>
<comment type="caution">
    <text evidence="1">The sequence shown here is derived from an EMBL/GenBank/DDBJ whole genome shotgun (WGS) entry which is preliminary data.</text>
</comment>
<evidence type="ECO:0008006" key="3">
    <source>
        <dbReference type="Google" id="ProtNLM"/>
    </source>
</evidence>
<dbReference type="AlphaFoldDB" id="A0A8X6WMW4"/>
<dbReference type="Proteomes" id="UP000886998">
    <property type="component" value="Unassembled WGS sequence"/>
</dbReference>
<dbReference type="EMBL" id="BMAV01000658">
    <property type="protein sequence ID" value="GFY38113.1"/>
    <property type="molecule type" value="Genomic_DNA"/>
</dbReference>